<name>A0A1N6NC13_9MICO</name>
<dbReference type="Proteomes" id="UP000186235">
    <property type="component" value="Unassembled WGS sequence"/>
</dbReference>
<keyword evidence="3" id="KW-1185">Reference proteome</keyword>
<sequence length="86" mass="9696">MKTAHRPQARPSKKSKPETLGQARNWERLKNVYLARGLCHRCASQAAYGHQLGFLALEHEPCAACRPLVATFPRERMNGWRALANA</sequence>
<protein>
    <submittedName>
        <fullName evidence="2">Uncharacterized protein</fullName>
    </submittedName>
</protein>
<proteinExistence type="predicted"/>
<accession>A0A1N6NC13</accession>
<feature type="compositionally biased region" description="Basic residues" evidence="1">
    <location>
        <begin position="1"/>
        <end position="14"/>
    </location>
</feature>
<evidence type="ECO:0000256" key="1">
    <source>
        <dbReference type="SAM" id="MobiDB-lite"/>
    </source>
</evidence>
<evidence type="ECO:0000313" key="2">
    <source>
        <dbReference type="EMBL" id="SIP89611.1"/>
    </source>
</evidence>
<dbReference type="RefSeq" id="WP_076403487.1">
    <property type="nucleotide sequence ID" value="NZ_FTMI01000001.1"/>
</dbReference>
<evidence type="ECO:0000313" key="3">
    <source>
        <dbReference type="Proteomes" id="UP000186235"/>
    </source>
</evidence>
<dbReference type="AlphaFoldDB" id="A0A1N6NC13"/>
<organism evidence="2 3">
    <name type="scientific">Cellulosimicrobium aquatile</name>
    <dbReference type="NCBI Taxonomy" id="1612203"/>
    <lineage>
        <taxon>Bacteria</taxon>
        <taxon>Bacillati</taxon>
        <taxon>Actinomycetota</taxon>
        <taxon>Actinomycetes</taxon>
        <taxon>Micrococcales</taxon>
        <taxon>Promicromonosporaceae</taxon>
        <taxon>Cellulosimicrobium</taxon>
    </lineage>
</organism>
<dbReference type="EMBL" id="FTMI01000001">
    <property type="protein sequence ID" value="SIP89611.1"/>
    <property type="molecule type" value="Genomic_DNA"/>
</dbReference>
<feature type="region of interest" description="Disordered" evidence="1">
    <location>
        <begin position="1"/>
        <end position="22"/>
    </location>
</feature>
<reference evidence="3" key="1">
    <citation type="submission" date="2017-01" db="EMBL/GenBank/DDBJ databases">
        <authorList>
            <person name="Varghese N."/>
            <person name="Submissions S."/>
        </authorList>
    </citation>
    <scope>NUCLEOTIDE SEQUENCE [LARGE SCALE GENOMIC DNA]</scope>
    <source>
        <strain evidence="3">3bp</strain>
    </source>
</reference>
<gene>
    <name evidence="2" type="ORF">SAMN05518682_0356</name>
</gene>